<name>A0A1H3GW52_9PSEU</name>
<evidence type="ECO:0000313" key="3">
    <source>
        <dbReference type="Proteomes" id="UP000199515"/>
    </source>
</evidence>
<proteinExistence type="predicted"/>
<dbReference type="OrthoDB" id="9810341at2"/>
<dbReference type="EMBL" id="FNON01000004">
    <property type="protein sequence ID" value="SDY06878.1"/>
    <property type="molecule type" value="Genomic_DNA"/>
</dbReference>
<accession>A0A1H3GW52</accession>
<feature type="domain" description="VOC" evidence="1">
    <location>
        <begin position="4"/>
        <end position="120"/>
    </location>
</feature>
<dbReference type="RefSeq" id="WP_091291249.1">
    <property type="nucleotide sequence ID" value="NZ_FNON01000004.1"/>
</dbReference>
<reference evidence="2 3" key="1">
    <citation type="submission" date="2016-10" db="EMBL/GenBank/DDBJ databases">
        <authorList>
            <person name="de Groot N.N."/>
        </authorList>
    </citation>
    <scope>NUCLEOTIDE SEQUENCE [LARGE SCALE GENOMIC DNA]</scope>
    <source>
        <strain evidence="2 3">CPCC 202699</strain>
    </source>
</reference>
<dbReference type="CDD" id="cd08351">
    <property type="entry name" value="ChaP_like"/>
    <property type="match status" value="1"/>
</dbReference>
<dbReference type="AlphaFoldDB" id="A0A1H3GW52"/>
<dbReference type="SUPFAM" id="SSF54593">
    <property type="entry name" value="Glyoxalase/Bleomycin resistance protein/Dihydroxybiphenyl dioxygenase"/>
    <property type="match status" value="1"/>
</dbReference>
<protein>
    <submittedName>
        <fullName evidence="2">Catechol 2,3-dioxygenase</fullName>
    </submittedName>
</protein>
<sequence>MTIELNHTIVWARDRDASAAFLAGILGVPVDPVTEPFAPIRLGNGVTLDYAQAAEVASQHYAFLVGEEEFDAAMGRIRAAGITFWADPFHREPGELNSMNGGRGVYFEDPDGHNMELLTRA</sequence>
<dbReference type="STRING" id="589385.SAMN05421504_104405"/>
<dbReference type="Gene3D" id="3.10.180.10">
    <property type="entry name" value="2,3-Dihydroxybiphenyl 1,2-Dioxygenase, domain 1"/>
    <property type="match status" value="1"/>
</dbReference>
<keyword evidence="3" id="KW-1185">Reference proteome</keyword>
<dbReference type="InterPro" id="IPR004360">
    <property type="entry name" value="Glyas_Fos-R_dOase_dom"/>
</dbReference>
<keyword evidence="2" id="KW-0223">Dioxygenase</keyword>
<organism evidence="2 3">
    <name type="scientific">Amycolatopsis xylanica</name>
    <dbReference type="NCBI Taxonomy" id="589385"/>
    <lineage>
        <taxon>Bacteria</taxon>
        <taxon>Bacillati</taxon>
        <taxon>Actinomycetota</taxon>
        <taxon>Actinomycetes</taxon>
        <taxon>Pseudonocardiales</taxon>
        <taxon>Pseudonocardiaceae</taxon>
        <taxon>Amycolatopsis</taxon>
    </lineage>
</organism>
<dbReference type="PROSITE" id="PS51819">
    <property type="entry name" value="VOC"/>
    <property type="match status" value="1"/>
</dbReference>
<dbReference type="InterPro" id="IPR037523">
    <property type="entry name" value="VOC_core"/>
</dbReference>
<dbReference type="Pfam" id="PF00903">
    <property type="entry name" value="Glyoxalase"/>
    <property type="match status" value="1"/>
</dbReference>
<dbReference type="GO" id="GO:0051213">
    <property type="term" value="F:dioxygenase activity"/>
    <property type="evidence" value="ECO:0007669"/>
    <property type="project" value="UniProtKB-KW"/>
</dbReference>
<dbReference type="Proteomes" id="UP000199515">
    <property type="component" value="Unassembled WGS sequence"/>
</dbReference>
<evidence type="ECO:0000259" key="1">
    <source>
        <dbReference type="PROSITE" id="PS51819"/>
    </source>
</evidence>
<keyword evidence="2" id="KW-0560">Oxidoreductase</keyword>
<evidence type="ECO:0000313" key="2">
    <source>
        <dbReference type="EMBL" id="SDY06878.1"/>
    </source>
</evidence>
<dbReference type="InterPro" id="IPR029068">
    <property type="entry name" value="Glyas_Bleomycin-R_OHBP_Dase"/>
</dbReference>
<gene>
    <name evidence="2" type="ORF">SAMN05421504_104405</name>
</gene>